<dbReference type="Gene3D" id="3.10.20.440">
    <property type="entry name" value="2Fe-2S iron-sulphur cluster binding domain, sarcosine oxidase, alpha subunit, N-terminal domain"/>
    <property type="match status" value="1"/>
</dbReference>
<comment type="similarity">
    <text evidence="1">Belongs to the GcvT family.</text>
</comment>
<feature type="domain" description="GCVT N-terminal" evidence="4">
    <location>
        <begin position="592"/>
        <end position="864"/>
    </location>
</feature>
<dbReference type="InterPro" id="IPR036188">
    <property type="entry name" value="FAD/NAD-bd_sf"/>
</dbReference>
<dbReference type="OrthoDB" id="5287468at2"/>
<dbReference type="Gene3D" id="3.50.50.60">
    <property type="entry name" value="FAD/NAD(P)-binding domain"/>
    <property type="match status" value="2"/>
</dbReference>
<dbReference type="InterPro" id="IPR013977">
    <property type="entry name" value="GcvT_C"/>
</dbReference>
<dbReference type="SUPFAM" id="SSF51905">
    <property type="entry name" value="FAD/NAD(P)-binding domain"/>
    <property type="match status" value="1"/>
</dbReference>
<dbReference type="InterPro" id="IPR023753">
    <property type="entry name" value="FAD/NAD-binding_dom"/>
</dbReference>
<feature type="domain" description="FAD/NAD(P)-binding" evidence="5">
    <location>
        <begin position="163"/>
        <end position="456"/>
    </location>
</feature>
<dbReference type="GO" id="GO:0016491">
    <property type="term" value="F:oxidoreductase activity"/>
    <property type="evidence" value="ECO:0007669"/>
    <property type="project" value="UniProtKB-KW"/>
</dbReference>
<evidence type="ECO:0000313" key="8">
    <source>
        <dbReference type="Proteomes" id="UP000217076"/>
    </source>
</evidence>
<keyword evidence="8" id="KW-1185">Reference proteome</keyword>
<organism evidence="7 8">
    <name type="scientific">Roseospirillum parvum</name>
    <dbReference type="NCBI Taxonomy" id="83401"/>
    <lineage>
        <taxon>Bacteria</taxon>
        <taxon>Pseudomonadati</taxon>
        <taxon>Pseudomonadota</taxon>
        <taxon>Alphaproteobacteria</taxon>
        <taxon>Rhodospirillales</taxon>
        <taxon>Rhodospirillaceae</taxon>
        <taxon>Roseospirillum</taxon>
    </lineage>
</organism>
<dbReference type="Proteomes" id="UP000217076">
    <property type="component" value="Unassembled WGS sequence"/>
</dbReference>
<evidence type="ECO:0000256" key="1">
    <source>
        <dbReference type="ARBA" id="ARBA00008609"/>
    </source>
</evidence>
<name>A0A1G7WG15_9PROT</name>
<evidence type="ECO:0000259" key="4">
    <source>
        <dbReference type="Pfam" id="PF01571"/>
    </source>
</evidence>
<feature type="region of interest" description="Disordered" evidence="3">
    <location>
        <begin position="890"/>
        <end position="915"/>
    </location>
</feature>
<reference evidence="8" key="1">
    <citation type="submission" date="2016-10" db="EMBL/GenBank/DDBJ databases">
        <authorList>
            <person name="Varghese N."/>
            <person name="Submissions S."/>
        </authorList>
    </citation>
    <scope>NUCLEOTIDE SEQUENCE [LARGE SCALE GENOMIC DNA]</scope>
    <source>
        <strain evidence="8">930I</strain>
    </source>
</reference>
<proteinExistence type="inferred from homology"/>
<dbReference type="Pfam" id="PF07992">
    <property type="entry name" value="Pyr_redox_2"/>
    <property type="match status" value="1"/>
</dbReference>
<dbReference type="AlphaFoldDB" id="A0A1G7WG15"/>
<dbReference type="STRING" id="83401.SAMN05421742_102185"/>
<dbReference type="InterPro" id="IPR006222">
    <property type="entry name" value="GCVT_N"/>
</dbReference>
<dbReference type="PANTHER" id="PTHR42949:SF3">
    <property type="entry name" value="ANAEROBIC GLYCEROL-3-PHOSPHATE DEHYDROGENASE SUBUNIT B"/>
    <property type="match status" value="1"/>
</dbReference>
<dbReference type="InterPro" id="IPR029043">
    <property type="entry name" value="GcvT/YgfZ_C"/>
</dbReference>
<dbReference type="Pfam" id="PF08669">
    <property type="entry name" value="GCV_T_C"/>
    <property type="match status" value="1"/>
</dbReference>
<dbReference type="SUPFAM" id="SSF101790">
    <property type="entry name" value="Aminomethyltransferase beta-barrel domain"/>
    <property type="match status" value="1"/>
</dbReference>
<dbReference type="PRINTS" id="PR00368">
    <property type="entry name" value="FADPNR"/>
</dbReference>
<evidence type="ECO:0000259" key="5">
    <source>
        <dbReference type="Pfam" id="PF07992"/>
    </source>
</evidence>
<gene>
    <name evidence="7" type="ORF">SAMN05421742_102185</name>
</gene>
<evidence type="ECO:0000256" key="2">
    <source>
        <dbReference type="ARBA" id="ARBA00023002"/>
    </source>
</evidence>
<dbReference type="EMBL" id="FNCV01000002">
    <property type="protein sequence ID" value="SDG70882.1"/>
    <property type="molecule type" value="Genomic_DNA"/>
</dbReference>
<dbReference type="InterPro" id="IPR051691">
    <property type="entry name" value="Metab_Enz_Cyan_OpOx_G3PDH"/>
</dbReference>
<sequence>MIGPRDRLPAPFGLLLDRDQPVAFAFNGRRQEAWAGDTIASALIADGRWVIARSARDHRPRAIFSMSGRDGQGLVRIDGVPNLPAETTPVYEALSAHPQNVTGPLDADLGAVLGSVGRLLPGRKPPAALAPLRDTLSRSLGGLGKVPARPPQEPYETDADSTDIAVIGSGAAGLAAALAAAQADPKLSVTLIDDGPLPGGGLLWRRDDPAGKRNPETRAKLLAEAEKTPNLRLLQQTVCQTLEPDHRLTLTQGRRLIDLRARAVVVATGAVGQPAVFDNNDLPGVVHAGAVQRLMRLYGVRPGNRAVILTHNGDGYGCALDLLEAGVEVGAVIDLRHELPACQRLKAVLEHDIEVLPAHAVRAAEAYKQHLQQVGISHGGNPDQPTRIYRWLHCDLLCVAAGEVPEASLLHQLGQPPRFQSTHHTFTVDPATLPPGVFVAGRLAGARSTPVSVAQGTRAGRAAAAHLGHAPAGADPKLPAEPVGMEHHPLPLTPGPNGPAFVDLDQDLTLDELTTSLTASGGDPSVLARQAAAGRGPGQGRLSHLALLTLAAERGAENLDGTPLPGPSGPAGGLAIGHLAAVGAETPPLSPLHRRHIDLGATLRPLGDTPRPAFYDAESAAEAAITREAQAVRTRVGIIDLSPAALLRLEGAEAGLFLDRALASPHADQKPGQARPALACAERGGLLAQGMALRLAEDAYYLSLDSERPTHVVDHLLRLAALWQLDVRLEDRSGADSALVLAGPEARKVLARLCPDTDLTLRRFPRLSGQRLDLQGAEGTIDTLVLRSGFAGEDAFLLHPPTQATGDLWDHLLESGGPEGIQPFGEGARDRLRIEAGEPRIGQDSDALCGPREAGLDALVGWDKPFFVGQAALAALAEHPQRRLARFRLDRPAAPPPKPAKDGETPTQPEAPPLILPRENQLVLKEGRIAGRVTSIARLETPEHGLGLALVEADLATPGSNLTIQGDAGLSLTAIVIDPA</sequence>
<evidence type="ECO:0000256" key="3">
    <source>
        <dbReference type="SAM" id="MobiDB-lite"/>
    </source>
</evidence>
<dbReference type="PRINTS" id="PR00469">
    <property type="entry name" value="PNDRDTASEII"/>
</dbReference>
<dbReference type="Pfam" id="PF01571">
    <property type="entry name" value="GCV_T"/>
    <property type="match status" value="1"/>
</dbReference>
<evidence type="ECO:0000259" key="6">
    <source>
        <dbReference type="Pfam" id="PF08669"/>
    </source>
</evidence>
<feature type="domain" description="Aminomethyltransferase C-terminal" evidence="6">
    <location>
        <begin position="916"/>
        <end position="976"/>
    </location>
</feature>
<dbReference type="PANTHER" id="PTHR42949">
    <property type="entry name" value="ANAEROBIC GLYCEROL-3-PHOSPHATE DEHYDROGENASE SUBUNIT B"/>
    <property type="match status" value="1"/>
</dbReference>
<dbReference type="Pfam" id="PF13510">
    <property type="entry name" value="Fer2_4"/>
    <property type="match status" value="1"/>
</dbReference>
<protein>
    <submittedName>
        <fullName evidence="7">Sarcosine oxidase subunit alpha</fullName>
    </submittedName>
</protein>
<accession>A0A1G7WG15</accession>
<dbReference type="SUPFAM" id="SSF103025">
    <property type="entry name" value="Folate-binding domain"/>
    <property type="match status" value="1"/>
</dbReference>
<dbReference type="InterPro" id="IPR042204">
    <property type="entry name" value="2Fe-2S-bd_N"/>
</dbReference>
<dbReference type="Gene3D" id="3.30.1360.120">
    <property type="entry name" value="Probable tRNA modification gtpase trme, domain 1"/>
    <property type="match status" value="1"/>
</dbReference>
<dbReference type="InterPro" id="IPR027266">
    <property type="entry name" value="TrmE/GcvT-like"/>
</dbReference>
<dbReference type="RefSeq" id="WP_092615764.1">
    <property type="nucleotide sequence ID" value="NZ_FNCV01000002.1"/>
</dbReference>
<keyword evidence="2" id="KW-0560">Oxidoreductase</keyword>
<evidence type="ECO:0000313" key="7">
    <source>
        <dbReference type="EMBL" id="SDG70882.1"/>
    </source>
</evidence>